<sequence length="40" mass="4511">MHYLPQADNSEINLARAVWLNKQFFENLSDAVAVGIGKCF</sequence>
<protein>
    <submittedName>
        <fullName evidence="1">Uncharacterized protein</fullName>
    </submittedName>
</protein>
<reference evidence="1 2" key="1">
    <citation type="journal article" date="2011" name="J. Bacteriol.">
        <title>Complete genome sequence of Gallibacterium anatis strain UMN179, isolated from a laying hen with peritonitis.</title>
        <authorList>
            <person name="Johnson T.J."/>
            <person name="Fernandez-Alarcon C."/>
            <person name="Bojesen A.M."/>
            <person name="Nolan L.K."/>
            <person name="Trampel D.W."/>
            <person name="Seemann T."/>
        </authorList>
    </citation>
    <scope>NUCLEOTIDE SEQUENCE [LARGE SCALE GENOMIC DNA]</scope>
    <source>
        <strain evidence="1 2">UMN179</strain>
    </source>
</reference>
<dbReference type="STRING" id="1005058.UMN179_02498"/>
<evidence type="ECO:0000313" key="1">
    <source>
        <dbReference type="EMBL" id="AEC18505.1"/>
    </source>
</evidence>
<organism evidence="1 2">
    <name type="scientific">Gallibacterium anatis (strain UMN179)</name>
    <name type="common">Pasteurella anatis</name>
    <dbReference type="NCBI Taxonomy" id="1005058"/>
    <lineage>
        <taxon>Bacteria</taxon>
        <taxon>Pseudomonadati</taxon>
        <taxon>Pseudomonadota</taxon>
        <taxon>Gammaproteobacteria</taxon>
        <taxon>Pasteurellales</taxon>
        <taxon>Pasteurellaceae</taxon>
        <taxon>Gallibacterium</taxon>
    </lineage>
</organism>
<dbReference type="EMBL" id="CP002667">
    <property type="protein sequence ID" value="AEC18505.1"/>
    <property type="molecule type" value="Genomic_DNA"/>
</dbReference>
<dbReference type="Pfam" id="PF21830">
    <property type="entry name" value="DUF6890"/>
    <property type="match status" value="1"/>
</dbReference>
<evidence type="ECO:0000313" key="2">
    <source>
        <dbReference type="Proteomes" id="UP000006908"/>
    </source>
</evidence>
<dbReference type="eggNOG" id="ENOG5031P0G">
    <property type="taxonomic scope" value="Bacteria"/>
</dbReference>
<dbReference type="HOGENOM" id="CLU_210370_1_0_6"/>
<accession>F4HA18</accession>
<dbReference type="AlphaFoldDB" id="F4HA18"/>
<dbReference type="KEGG" id="gan:UMN179_02498"/>
<dbReference type="InterPro" id="IPR054184">
    <property type="entry name" value="DUF6890"/>
</dbReference>
<dbReference type="RefSeq" id="WP_013747258.1">
    <property type="nucleotide sequence ID" value="NC_015460.1"/>
</dbReference>
<gene>
    <name evidence="1" type="ordered locus">UMN179_02498</name>
</gene>
<name>F4HA18_GALAU</name>
<dbReference type="Proteomes" id="UP000006908">
    <property type="component" value="Chromosome"/>
</dbReference>
<proteinExistence type="predicted"/>